<dbReference type="Proteomes" id="UP000664132">
    <property type="component" value="Unassembled WGS sequence"/>
</dbReference>
<feature type="transmembrane region" description="Helical" evidence="1">
    <location>
        <begin position="141"/>
        <end position="169"/>
    </location>
</feature>
<feature type="transmembrane region" description="Helical" evidence="1">
    <location>
        <begin position="209"/>
        <end position="232"/>
    </location>
</feature>
<dbReference type="EMBL" id="JAFJYH010000089">
    <property type="protein sequence ID" value="KAG4420173.1"/>
    <property type="molecule type" value="Genomic_DNA"/>
</dbReference>
<dbReference type="InterPro" id="IPR009571">
    <property type="entry name" value="SUR7/Rim9-like_fungi"/>
</dbReference>
<accession>A0A8H7TJY7</accession>
<comment type="caution">
    <text evidence="2">The sequence shown here is derived from an EMBL/GenBank/DDBJ whole genome shotgun (WGS) entry which is preliminary data.</text>
</comment>
<evidence type="ECO:0000256" key="1">
    <source>
        <dbReference type="SAM" id="Phobius"/>
    </source>
</evidence>
<dbReference type="GO" id="GO:0005886">
    <property type="term" value="C:plasma membrane"/>
    <property type="evidence" value="ECO:0007669"/>
    <property type="project" value="InterPro"/>
</dbReference>
<dbReference type="GO" id="GO:0051285">
    <property type="term" value="C:cell cortex of cell tip"/>
    <property type="evidence" value="ECO:0007669"/>
    <property type="project" value="TreeGrafter"/>
</dbReference>
<sequence>MPSLPQLSFKALLPTIFSFISFILIVLLMAIGSSPTWPPFALISIDTTVLKDAYYTATGAGIPIHDAYSLHLQTTCESYLFETPKSRRFVGLQCLEKGTDVKFEPLTLIQDDLTTHFSRQTVQSLRIPAAIQEIFKKKYNIVLHIAFIFYIFAITSTGIGVLLGGAVLFDVTLPGKADVLGLGNAALSTLLLFVASVMATVIQSNATSLINAVGASIGISAFHGSGFMALTWCSCVASLLAPLSSSFTRQHHNGKIGIIEGQIVYRRKVSW</sequence>
<organism evidence="2 3">
    <name type="scientific">Cadophora malorum</name>
    <dbReference type="NCBI Taxonomy" id="108018"/>
    <lineage>
        <taxon>Eukaryota</taxon>
        <taxon>Fungi</taxon>
        <taxon>Dikarya</taxon>
        <taxon>Ascomycota</taxon>
        <taxon>Pezizomycotina</taxon>
        <taxon>Leotiomycetes</taxon>
        <taxon>Helotiales</taxon>
        <taxon>Ploettnerulaceae</taxon>
        <taxon>Cadophora</taxon>
    </lineage>
</organism>
<gene>
    <name evidence="2" type="ORF">IFR04_006649</name>
</gene>
<evidence type="ECO:0000313" key="3">
    <source>
        <dbReference type="Proteomes" id="UP000664132"/>
    </source>
</evidence>
<name>A0A8H7TJY7_9HELO</name>
<keyword evidence="1" id="KW-1133">Transmembrane helix</keyword>
<dbReference type="PANTHER" id="PTHR28019:SF7">
    <property type="entry name" value="SUR7 PROTEIN"/>
    <property type="match status" value="1"/>
</dbReference>
<keyword evidence="1" id="KW-0472">Membrane</keyword>
<dbReference type="AlphaFoldDB" id="A0A8H7TJY7"/>
<evidence type="ECO:0000313" key="2">
    <source>
        <dbReference type="EMBL" id="KAG4420173.1"/>
    </source>
</evidence>
<feature type="transmembrane region" description="Helical" evidence="1">
    <location>
        <begin position="181"/>
        <end position="202"/>
    </location>
</feature>
<proteinExistence type="predicted"/>
<dbReference type="Pfam" id="PF06687">
    <property type="entry name" value="SUR7"/>
    <property type="match status" value="1"/>
</dbReference>
<reference evidence="2" key="1">
    <citation type="submission" date="2021-02" db="EMBL/GenBank/DDBJ databases">
        <title>Genome sequence Cadophora malorum strain M34.</title>
        <authorList>
            <person name="Stefanovic E."/>
            <person name="Vu D."/>
            <person name="Scully C."/>
            <person name="Dijksterhuis J."/>
            <person name="Roader J."/>
            <person name="Houbraken J."/>
        </authorList>
    </citation>
    <scope>NUCLEOTIDE SEQUENCE</scope>
    <source>
        <strain evidence="2">M34</strain>
    </source>
</reference>
<dbReference type="OrthoDB" id="4159154at2759"/>
<feature type="transmembrane region" description="Helical" evidence="1">
    <location>
        <begin position="12"/>
        <end position="31"/>
    </location>
</feature>
<dbReference type="PANTHER" id="PTHR28019">
    <property type="entry name" value="CELL MEMBRANE PROTEIN YLR413W-RELATED"/>
    <property type="match status" value="1"/>
</dbReference>
<evidence type="ECO:0008006" key="4">
    <source>
        <dbReference type="Google" id="ProtNLM"/>
    </source>
</evidence>
<dbReference type="InterPro" id="IPR052413">
    <property type="entry name" value="SUR7_domain"/>
</dbReference>
<protein>
    <recommendedName>
        <fullName evidence="4">Actin cortical patch SUR7/pH-response regulator PalI</fullName>
    </recommendedName>
</protein>
<dbReference type="GO" id="GO:0031505">
    <property type="term" value="P:fungal-type cell wall organization"/>
    <property type="evidence" value="ECO:0007669"/>
    <property type="project" value="TreeGrafter"/>
</dbReference>
<keyword evidence="3" id="KW-1185">Reference proteome</keyword>
<keyword evidence="1" id="KW-0812">Transmembrane</keyword>